<dbReference type="GO" id="GO:0005524">
    <property type="term" value="F:ATP binding"/>
    <property type="evidence" value="ECO:0007669"/>
    <property type="project" value="UniProtKB-UniRule"/>
</dbReference>
<dbReference type="NCBIfam" id="TIGR01085">
    <property type="entry name" value="murE"/>
    <property type="match status" value="1"/>
</dbReference>
<comment type="function">
    <text evidence="7">Catalyzes the addition of meso-diaminopimelic acid to the nucleotide precursor UDP-N-acetylmuramoyl-L-alanyl-D-glutamate (UMAG) in the biosynthesis of bacterial cell-wall peptidoglycan.</text>
</comment>
<feature type="domain" description="Mur ligase central" evidence="11">
    <location>
        <begin position="85"/>
        <end position="287"/>
    </location>
</feature>
<dbReference type="STRING" id="1549855.AY555_06130"/>
<dbReference type="HAMAP" id="MF_00208">
    <property type="entry name" value="MurE"/>
    <property type="match status" value="1"/>
</dbReference>
<organism evidence="12 13">
    <name type="scientific">Haematospirillum jordaniae</name>
    <dbReference type="NCBI Taxonomy" id="1549855"/>
    <lineage>
        <taxon>Bacteria</taxon>
        <taxon>Pseudomonadati</taxon>
        <taxon>Pseudomonadota</taxon>
        <taxon>Alphaproteobacteria</taxon>
        <taxon>Rhodospirillales</taxon>
        <taxon>Novispirillaceae</taxon>
        <taxon>Haematospirillum</taxon>
    </lineage>
</organism>
<comment type="catalytic activity">
    <reaction evidence="7">
        <text>UDP-N-acetyl-alpha-D-muramoyl-L-alanyl-D-glutamate + meso-2,6-diaminopimelate + ATP = UDP-N-acetyl-alpha-D-muramoyl-L-alanyl-gamma-D-glutamyl-meso-2,6-diaminopimelate + ADP + phosphate + H(+)</text>
        <dbReference type="Rhea" id="RHEA:23676"/>
        <dbReference type="ChEBI" id="CHEBI:15378"/>
        <dbReference type="ChEBI" id="CHEBI:30616"/>
        <dbReference type="ChEBI" id="CHEBI:43474"/>
        <dbReference type="ChEBI" id="CHEBI:57791"/>
        <dbReference type="ChEBI" id="CHEBI:83900"/>
        <dbReference type="ChEBI" id="CHEBI:83905"/>
        <dbReference type="ChEBI" id="CHEBI:456216"/>
        <dbReference type="EC" id="6.3.2.13"/>
    </reaction>
</comment>
<evidence type="ECO:0000313" key="13">
    <source>
        <dbReference type="Proteomes" id="UP000076066"/>
    </source>
</evidence>
<evidence type="ECO:0000313" key="12">
    <source>
        <dbReference type="EMBL" id="AMW35587.1"/>
    </source>
</evidence>
<dbReference type="EMBL" id="CP014525">
    <property type="protein sequence ID" value="AMW35587.1"/>
    <property type="molecule type" value="Genomic_DNA"/>
</dbReference>
<dbReference type="Gene3D" id="3.40.1390.10">
    <property type="entry name" value="MurE/MurF, N-terminal domain"/>
    <property type="match status" value="1"/>
</dbReference>
<keyword evidence="3 7" id="KW-0133">Cell shape</keyword>
<dbReference type="PANTHER" id="PTHR23135">
    <property type="entry name" value="MUR LIGASE FAMILY MEMBER"/>
    <property type="match status" value="1"/>
</dbReference>
<accession>A0A143DFU8</accession>
<evidence type="ECO:0000256" key="3">
    <source>
        <dbReference type="ARBA" id="ARBA00022960"/>
    </source>
</evidence>
<dbReference type="NCBIfam" id="NF001126">
    <property type="entry name" value="PRK00139.1-4"/>
    <property type="match status" value="1"/>
</dbReference>
<comment type="similarity">
    <text evidence="1 7">Belongs to the MurCDEF family. MurE subfamily.</text>
</comment>
<evidence type="ECO:0000259" key="9">
    <source>
        <dbReference type="Pfam" id="PF01225"/>
    </source>
</evidence>
<dbReference type="Pfam" id="PF08245">
    <property type="entry name" value="Mur_ligase_M"/>
    <property type="match status" value="1"/>
</dbReference>
<dbReference type="InterPro" id="IPR005761">
    <property type="entry name" value="UDP-N-AcMur-Glu-dNH2Pim_ligase"/>
</dbReference>
<proteinExistence type="inferred from homology"/>
<dbReference type="InterPro" id="IPR036565">
    <property type="entry name" value="Mur-like_cat_sf"/>
</dbReference>
<dbReference type="GO" id="GO:0008765">
    <property type="term" value="F:UDP-N-acetylmuramoylalanyl-D-glutamate-2,6-diaminopimelate ligase activity"/>
    <property type="evidence" value="ECO:0007669"/>
    <property type="project" value="UniProtKB-UniRule"/>
</dbReference>
<evidence type="ECO:0000259" key="11">
    <source>
        <dbReference type="Pfam" id="PF08245"/>
    </source>
</evidence>
<name>A0A143DFU8_9PROT</name>
<feature type="binding site" evidence="7">
    <location>
        <position position="164"/>
    </location>
    <ligand>
        <name>UDP-N-acetyl-alpha-D-muramoyl-L-alanyl-D-glutamate</name>
        <dbReference type="ChEBI" id="CHEBI:83900"/>
    </ligand>
</feature>
<feature type="domain" description="Mur ligase N-terminal catalytic" evidence="9">
    <location>
        <begin position="3"/>
        <end position="75"/>
    </location>
</feature>
<dbReference type="GO" id="GO:0005737">
    <property type="term" value="C:cytoplasm"/>
    <property type="evidence" value="ECO:0007669"/>
    <property type="project" value="UniProtKB-SubCell"/>
</dbReference>
<keyword evidence="7 12" id="KW-0436">Ligase</keyword>
<dbReference type="NCBIfam" id="NF001124">
    <property type="entry name" value="PRK00139.1-2"/>
    <property type="match status" value="1"/>
</dbReference>
<keyword evidence="13" id="KW-1185">Reference proteome</keyword>
<dbReference type="GO" id="GO:0051301">
    <property type="term" value="P:cell division"/>
    <property type="evidence" value="ECO:0007669"/>
    <property type="project" value="UniProtKB-KW"/>
</dbReference>
<dbReference type="SUPFAM" id="SSF63418">
    <property type="entry name" value="MurE/MurF N-terminal domain"/>
    <property type="match status" value="1"/>
</dbReference>
<feature type="modified residue" description="N6-carboxylysine" evidence="7">
    <location>
        <position position="196"/>
    </location>
</feature>
<feature type="short sequence motif" description="Meso-diaminopimelate recognition motif" evidence="7">
    <location>
        <begin position="386"/>
        <end position="389"/>
    </location>
</feature>
<keyword evidence="2 7" id="KW-0132">Cell division</keyword>
<gene>
    <name evidence="7" type="primary">murE</name>
    <name evidence="12" type="ORF">AY555_06130</name>
</gene>
<comment type="PTM">
    <text evidence="7">Carboxylation is probably crucial for Mg(2+) binding and, consequently, for the gamma-phosphate positioning of ATP.</text>
</comment>
<dbReference type="InterPro" id="IPR013221">
    <property type="entry name" value="Mur_ligase_cen"/>
</dbReference>
<evidence type="ECO:0000256" key="1">
    <source>
        <dbReference type="ARBA" id="ARBA00005898"/>
    </source>
</evidence>
<feature type="binding site" evidence="7">
    <location>
        <position position="362"/>
    </location>
    <ligand>
        <name>meso-2,6-diaminopimelate</name>
        <dbReference type="ChEBI" id="CHEBI:57791"/>
    </ligand>
</feature>
<feature type="domain" description="Mur ligase C-terminal" evidence="10">
    <location>
        <begin position="312"/>
        <end position="436"/>
    </location>
</feature>
<keyword evidence="7" id="KW-0963">Cytoplasm</keyword>
<dbReference type="SUPFAM" id="SSF53623">
    <property type="entry name" value="MurD-like peptide ligases, catalytic domain"/>
    <property type="match status" value="1"/>
</dbReference>
<protein>
    <recommendedName>
        <fullName evidence="7">UDP-N-acetylmuramoyl-L-alanyl-D-glutamate--2,6-diaminopimelate ligase</fullName>
        <ecNumber evidence="7">6.3.2.13</ecNumber>
    </recommendedName>
    <alternativeName>
        <fullName evidence="7">Meso-A2pm-adding enzyme</fullName>
    </alternativeName>
    <alternativeName>
        <fullName evidence="7">Meso-diaminopimelate-adding enzyme</fullName>
    </alternativeName>
    <alternativeName>
        <fullName evidence="7">UDP-MurNAc-L-Ala-D-Glu:meso-diaminopimelate ligase</fullName>
    </alternativeName>
    <alternativeName>
        <fullName evidence="7">UDP-MurNAc-tripeptide synthetase</fullName>
    </alternativeName>
    <alternativeName>
        <fullName evidence="7">UDP-N-acetylmuramyl-tripeptide synthetase</fullName>
    </alternativeName>
</protein>
<dbReference type="InterPro" id="IPR036615">
    <property type="entry name" value="Mur_ligase_C_dom_sf"/>
</dbReference>
<evidence type="ECO:0000256" key="6">
    <source>
        <dbReference type="ARBA" id="ARBA00023316"/>
    </source>
</evidence>
<dbReference type="Pfam" id="PF02875">
    <property type="entry name" value="Mur_ligase_C"/>
    <property type="match status" value="1"/>
</dbReference>
<feature type="binding site" evidence="7">
    <location>
        <position position="156"/>
    </location>
    <ligand>
        <name>UDP-N-acetyl-alpha-D-muramoyl-L-alanyl-D-glutamate</name>
        <dbReference type="ChEBI" id="CHEBI:83900"/>
    </ligand>
</feature>
<sequence>MLGITADSRLVKDGFLFAAMPGTRSNGQDFIADALQRGAVAILAAHATPREASRVPVLGTSNPRRDLARLASAFYARQPETTTAVTGTNGKTSTAVFFRQIMALMGRRAASLGTLGLTGPDFDCTEGMTTPDPVNLHCLLAMAADRSCSFLCLEASSHGLDQFRLDAVRLKVAAFTNLSRDHLDYHGSMEAYRAAKTRLFTDVLEPGGIAVLNADSPEFGALDAATRNAGRRVWSYGRNGHEIRLLENRASPRGQALSLDVLGNRMDVDLPLTGHFQAMNSLAALGLVLACDRSITPAAAVATLPRLTGVPGRLEYVGSCADTATVYVDYAHTPDSLEQAILALRPHTQGRLIVLFGCGGDRDPGKRPLMGEIVHRLADDVILTDDNPRTEDPATIRAAARTGCPDAVEIGDRGEAIRTGIAMLRAGDVLLLAGKGHESGQTIGTITLPFDDRHVAREALKARMLQEMAP</sequence>
<dbReference type="GO" id="GO:0009252">
    <property type="term" value="P:peptidoglycan biosynthetic process"/>
    <property type="evidence" value="ECO:0007669"/>
    <property type="project" value="UniProtKB-UniRule"/>
</dbReference>
<comment type="cofactor">
    <cofactor evidence="7">
        <name>Mg(2+)</name>
        <dbReference type="ChEBI" id="CHEBI:18420"/>
    </cofactor>
</comment>
<evidence type="ECO:0000256" key="5">
    <source>
        <dbReference type="ARBA" id="ARBA00023306"/>
    </source>
</evidence>
<feature type="binding site" evidence="7">
    <location>
        <begin position="386"/>
        <end position="389"/>
    </location>
    <ligand>
        <name>meso-2,6-diaminopimelate</name>
        <dbReference type="ChEBI" id="CHEBI:57791"/>
    </ligand>
</feature>
<dbReference type="GO" id="GO:0000287">
    <property type="term" value="F:magnesium ion binding"/>
    <property type="evidence" value="ECO:0007669"/>
    <property type="project" value="UniProtKB-UniRule"/>
</dbReference>
<evidence type="ECO:0000256" key="7">
    <source>
        <dbReference type="HAMAP-Rule" id="MF_00208"/>
    </source>
</evidence>
<feature type="binding site" evidence="7">
    <location>
        <begin position="87"/>
        <end position="93"/>
    </location>
    <ligand>
        <name>ATP</name>
        <dbReference type="ChEBI" id="CHEBI:30616"/>
    </ligand>
</feature>
<feature type="binding site" evidence="7">
    <location>
        <position position="162"/>
    </location>
    <ligand>
        <name>UDP-N-acetyl-alpha-D-muramoyl-L-alanyl-D-glutamate</name>
        <dbReference type="ChEBI" id="CHEBI:83900"/>
    </ligand>
</feature>
<dbReference type="EC" id="6.3.2.13" evidence="7"/>
<feature type="binding site" evidence="7">
    <location>
        <position position="438"/>
    </location>
    <ligand>
        <name>meso-2,6-diaminopimelate</name>
        <dbReference type="ChEBI" id="CHEBI:57791"/>
    </ligand>
</feature>
<evidence type="ECO:0000256" key="2">
    <source>
        <dbReference type="ARBA" id="ARBA00022618"/>
    </source>
</evidence>
<dbReference type="UniPathway" id="UPA00219"/>
<dbReference type="GO" id="GO:0008360">
    <property type="term" value="P:regulation of cell shape"/>
    <property type="evidence" value="ECO:0007669"/>
    <property type="project" value="UniProtKB-KW"/>
</dbReference>
<evidence type="ECO:0000256" key="4">
    <source>
        <dbReference type="ARBA" id="ARBA00022984"/>
    </source>
</evidence>
<keyword evidence="5 7" id="KW-0131">Cell cycle</keyword>
<comment type="pathway">
    <text evidence="7 8">Cell wall biogenesis; peptidoglycan biosynthesis.</text>
</comment>
<dbReference type="InterPro" id="IPR004101">
    <property type="entry name" value="Mur_ligase_C"/>
</dbReference>
<keyword evidence="7" id="KW-0547">Nucleotide-binding</keyword>
<keyword evidence="7" id="KW-0067">ATP-binding</keyword>
<dbReference type="PANTHER" id="PTHR23135:SF4">
    <property type="entry name" value="UDP-N-ACETYLMURAMOYL-L-ALANYL-D-GLUTAMATE--2,6-DIAMINOPIMELATE LIGASE MURE HOMOLOG, CHLOROPLASTIC"/>
    <property type="match status" value="1"/>
</dbReference>
<dbReference type="InterPro" id="IPR035911">
    <property type="entry name" value="MurE/MurF_N"/>
</dbReference>
<comment type="caution">
    <text evidence="7">Lacks conserved residue(s) required for the propagation of feature annotation.</text>
</comment>
<dbReference type="GO" id="GO:0071555">
    <property type="term" value="P:cell wall organization"/>
    <property type="evidence" value="ECO:0007669"/>
    <property type="project" value="UniProtKB-KW"/>
</dbReference>
<keyword evidence="6 7" id="KW-0961">Cell wall biogenesis/degradation</keyword>
<dbReference type="Gene3D" id="3.90.190.20">
    <property type="entry name" value="Mur ligase, C-terminal domain"/>
    <property type="match status" value="1"/>
</dbReference>
<dbReference type="Gene3D" id="3.40.1190.10">
    <property type="entry name" value="Mur-like, catalytic domain"/>
    <property type="match status" value="1"/>
</dbReference>
<reference evidence="12 13" key="1">
    <citation type="submission" date="2016-02" db="EMBL/GenBank/DDBJ databases">
        <title>Complete Genome of H5569, the type strain of the newly described species Haematospirillium jordaniae.</title>
        <authorList>
            <person name="Nicholson A.C."/>
            <person name="Humrighouse B.W."/>
            <person name="Loparov V."/>
            <person name="McQuiston J.R."/>
        </authorList>
    </citation>
    <scope>NUCLEOTIDE SEQUENCE [LARGE SCALE GENOMIC DNA]</scope>
    <source>
        <strain evidence="12 13">H5569</strain>
    </source>
</reference>
<dbReference type="SUPFAM" id="SSF53244">
    <property type="entry name" value="MurD-like peptide ligases, peptide-binding domain"/>
    <property type="match status" value="1"/>
</dbReference>
<feature type="binding site" evidence="7">
    <location>
        <begin position="129"/>
        <end position="130"/>
    </location>
    <ligand>
        <name>UDP-N-acetyl-alpha-D-muramoyl-L-alanyl-D-glutamate</name>
        <dbReference type="ChEBI" id="CHEBI:83900"/>
    </ligand>
</feature>
<feature type="binding site" evidence="7">
    <location>
        <position position="434"/>
    </location>
    <ligand>
        <name>meso-2,6-diaminopimelate</name>
        <dbReference type="ChEBI" id="CHEBI:57791"/>
    </ligand>
</feature>
<evidence type="ECO:0000259" key="10">
    <source>
        <dbReference type="Pfam" id="PF02875"/>
    </source>
</evidence>
<keyword evidence="4 7" id="KW-0573">Peptidoglycan synthesis</keyword>
<feature type="binding site" evidence="7">
    <location>
        <position position="8"/>
    </location>
    <ligand>
        <name>UDP-N-acetyl-alpha-D-muramoyl-L-alanyl-D-glutamate</name>
        <dbReference type="ChEBI" id="CHEBI:83900"/>
    </ligand>
</feature>
<evidence type="ECO:0000256" key="8">
    <source>
        <dbReference type="RuleBase" id="RU004135"/>
    </source>
</evidence>
<dbReference type="InterPro" id="IPR000713">
    <property type="entry name" value="Mur_ligase_N"/>
</dbReference>
<comment type="subcellular location">
    <subcellularLocation>
        <location evidence="7 8">Cytoplasm</location>
    </subcellularLocation>
</comment>
<dbReference type="KEGG" id="hjo:AY555_06130"/>
<dbReference type="Proteomes" id="UP000076066">
    <property type="component" value="Chromosome"/>
</dbReference>
<keyword evidence="7" id="KW-0460">Magnesium</keyword>
<dbReference type="AlphaFoldDB" id="A0A143DFU8"/>
<dbReference type="Pfam" id="PF01225">
    <property type="entry name" value="Mur_ligase"/>
    <property type="match status" value="1"/>
</dbReference>